<dbReference type="RefSeq" id="WP_010462427.1">
    <property type="nucleotide sequence ID" value="NZ_CP005960.1"/>
</dbReference>
<dbReference type="Gene3D" id="1.10.150.130">
    <property type="match status" value="1"/>
</dbReference>
<name>A0A024E970_9PSED</name>
<accession>A0A024E970</accession>
<organism evidence="5 6">
    <name type="scientific">Pseudomonas mandelii JR-1</name>
    <dbReference type="NCBI Taxonomy" id="1147786"/>
    <lineage>
        <taxon>Bacteria</taxon>
        <taxon>Pseudomonadati</taxon>
        <taxon>Pseudomonadota</taxon>
        <taxon>Gammaproteobacteria</taxon>
        <taxon>Pseudomonadales</taxon>
        <taxon>Pseudomonadaceae</taxon>
        <taxon>Pseudomonas</taxon>
    </lineage>
</organism>
<sequence length="390" mass="43659">MKPGETDYTRSDQRGSRGSGVLVVKVKTTGVKELYYVRYIQQKIRRKKLGNWPDMTLSDARLLCSEAGETDASGGSLSLLLDSYVSKLKAEGAASHDDVKWSFKKYVTEPHPEIAKLPATLVEPGHIKDILSKMIQAGVTTFTNRVRARLHAAFQHGLNQENNPREYLKDGIQFGLKHNPVAGVPVQKDWEKPGERALSVTELGVLWNLLPEELSIVTSELIKFLIATGGQRPTQLLTSDRSMYHKDHVLIRDAKGKAGERTAHAVPLNELALGCLERLSMITAKDAYPFSGKDLTESIHTNSLSRAVSKLYSRHKKDFAGPFTLRDIRRTCKTLMGVAGISKEIRDRIQGHAFSDVSSKHYDRYDYFKEKQAALDVWAAWLMKEAKVVV</sequence>
<dbReference type="AlphaFoldDB" id="A0A024E970"/>
<dbReference type="SUPFAM" id="SSF56349">
    <property type="entry name" value="DNA breaking-rejoining enzymes"/>
    <property type="match status" value="1"/>
</dbReference>
<keyword evidence="4" id="KW-0233">DNA recombination</keyword>
<comment type="similarity">
    <text evidence="1">Belongs to the 'phage' integrase family.</text>
</comment>
<evidence type="ECO:0008006" key="7">
    <source>
        <dbReference type="Google" id="ProtNLM"/>
    </source>
</evidence>
<gene>
    <name evidence="5" type="ORF">OU5_2087</name>
</gene>
<evidence type="ECO:0000313" key="5">
    <source>
        <dbReference type="EMBL" id="AHZ69166.1"/>
    </source>
</evidence>
<keyword evidence="3" id="KW-0238">DNA-binding</keyword>
<dbReference type="Gene3D" id="1.10.443.10">
    <property type="entry name" value="Intergrase catalytic core"/>
    <property type="match status" value="1"/>
</dbReference>
<dbReference type="InterPro" id="IPR010998">
    <property type="entry name" value="Integrase_recombinase_N"/>
</dbReference>
<evidence type="ECO:0000256" key="1">
    <source>
        <dbReference type="ARBA" id="ARBA00008857"/>
    </source>
</evidence>
<dbReference type="Proteomes" id="UP000026913">
    <property type="component" value="Chromosome"/>
</dbReference>
<dbReference type="EMBL" id="CP005960">
    <property type="protein sequence ID" value="AHZ69166.1"/>
    <property type="molecule type" value="Genomic_DNA"/>
</dbReference>
<reference evidence="5 6" key="1">
    <citation type="journal article" date="2012" name="J. Bacteriol.">
        <title>Genome sequence of cold-adapted Pseudomonas mandelii strain JR-1.</title>
        <authorList>
            <person name="Jang S.H."/>
            <person name="Kim J."/>
            <person name="Kim J."/>
            <person name="Hong S."/>
            <person name="Lee C."/>
        </authorList>
    </citation>
    <scope>NUCLEOTIDE SEQUENCE [LARGE SCALE GENOMIC DNA]</scope>
    <source>
        <strain evidence="5 6">JR-1</strain>
    </source>
</reference>
<evidence type="ECO:0000256" key="3">
    <source>
        <dbReference type="ARBA" id="ARBA00023125"/>
    </source>
</evidence>
<dbReference type="GO" id="GO:0003677">
    <property type="term" value="F:DNA binding"/>
    <property type="evidence" value="ECO:0007669"/>
    <property type="project" value="UniProtKB-KW"/>
</dbReference>
<evidence type="ECO:0000256" key="2">
    <source>
        <dbReference type="ARBA" id="ARBA00022908"/>
    </source>
</evidence>
<evidence type="ECO:0000256" key="4">
    <source>
        <dbReference type="ARBA" id="ARBA00023172"/>
    </source>
</evidence>
<protein>
    <recommendedName>
        <fullName evidence="7">Integrase</fullName>
    </recommendedName>
</protein>
<evidence type="ECO:0000313" key="6">
    <source>
        <dbReference type="Proteomes" id="UP000026913"/>
    </source>
</evidence>
<dbReference type="GO" id="GO:0006310">
    <property type="term" value="P:DNA recombination"/>
    <property type="evidence" value="ECO:0007669"/>
    <property type="project" value="UniProtKB-KW"/>
</dbReference>
<dbReference type="InterPro" id="IPR013762">
    <property type="entry name" value="Integrase-like_cat_sf"/>
</dbReference>
<dbReference type="InterPro" id="IPR038488">
    <property type="entry name" value="Integrase_DNA-bd_sf"/>
</dbReference>
<dbReference type="KEGG" id="pman:OU5_2087"/>
<dbReference type="PANTHER" id="PTHR30629:SF2">
    <property type="entry name" value="PROPHAGE INTEGRASE INTS-RELATED"/>
    <property type="match status" value="1"/>
</dbReference>
<proteinExistence type="inferred from homology"/>
<dbReference type="HOGENOM" id="CLU_027562_0_4_6"/>
<dbReference type="InterPro" id="IPR011010">
    <property type="entry name" value="DNA_brk_join_enz"/>
</dbReference>
<dbReference type="InterPro" id="IPR050808">
    <property type="entry name" value="Phage_Integrase"/>
</dbReference>
<dbReference type="PANTHER" id="PTHR30629">
    <property type="entry name" value="PROPHAGE INTEGRASE"/>
    <property type="match status" value="1"/>
</dbReference>
<keyword evidence="2" id="KW-0229">DNA integration</keyword>
<dbReference type="GO" id="GO:0015074">
    <property type="term" value="P:DNA integration"/>
    <property type="evidence" value="ECO:0007669"/>
    <property type="project" value="UniProtKB-KW"/>
</dbReference>
<dbReference type="Gene3D" id="3.30.160.390">
    <property type="entry name" value="Integrase, DNA-binding domain"/>
    <property type="match status" value="1"/>
</dbReference>